<organism evidence="2 3">
    <name type="scientific">Sporotomaculum syntrophicum</name>
    <dbReference type="NCBI Taxonomy" id="182264"/>
    <lineage>
        <taxon>Bacteria</taxon>
        <taxon>Bacillati</taxon>
        <taxon>Bacillota</taxon>
        <taxon>Clostridia</taxon>
        <taxon>Eubacteriales</taxon>
        <taxon>Desulfallaceae</taxon>
        <taxon>Sporotomaculum</taxon>
    </lineage>
</organism>
<proteinExistence type="predicted"/>
<dbReference type="PANTHER" id="PTHR38659">
    <property type="entry name" value="METAL-DEPENDENT PHOSPHOHYDROLASE"/>
    <property type="match status" value="1"/>
</dbReference>
<dbReference type="InterPro" id="IPR006674">
    <property type="entry name" value="HD_domain"/>
</dbReference>
<accession>A0A9D2WRQ1</accession>
<dbReference type="SMART" id="SM00471">
    <property type="entry name" value="HDc"/>
    <property type="match status" value="1"/>
</dbReference>
<dbReference type="Proteomes" id="UP000798488">
    <property type="component" value="Unassembled WGS sequence"/>
</dbReference>
<evidence type="ECO:0000313" key="3">
    <source>
        <dbReference type="Proteomes" id="UP000798488"/>
    </source>
</evidence>
<dbReference type="SUPFAM" id="SSF109604">
    <property type="entry name" value="HD-domain/PDEase-like"/>
    <property type="match status" value="1"/>
</dbReference>
<dbReference type="CDD" id="cd00077">
    <property type="entry name" value="HDc"/>
    <property type="match status" value="1"/>
</dbReference>
<dbReference type="NCBIfam" id="TIGR00277">
    <property type="entry name" value="HDIG"/>
    <property type="match status" value="1"/>
</dbReference>
<dbReference type="OrthoDB" id="9801160at2"/>
<dbReference type="PANTHER" id="PTHR38659:SF1">
    <property type="entry name" value="METAL DEPENDENT PHOSPHOHYDROLASE"/>
    <property type="match status" value="1"/>
</dbReference>
<dbReference type="Pfam" id="PF01966">
    <property type="entry name" value="HD"/>
    <property type="match status" value="1"/>
</dbReference>
<protein>
    <recommendedName>
        <fullName evidence="1">HD/PDEase domain-containing protein</fullName>
    </recommendedName>
</protein>
<gene>
    <name evidence="2" type="ORF">SPSYN_00888</name>
</gene>
<reference evidence="2" key="1">
    <citation type="submission" date="2016-02" db="EMBL/GenBank/DDBJ databases">
        <title>Draft Genome Sequence of Sporotomaculum syntrophicum Strain FB, a Syntrophic Benzoate Degrader.</title>
        <authorList>
            <person name="Nobu M.K."/>
            <person name="Narihiro T."/>
            <person name="Qiu Y.-L."/>
            <person name="Ohashi A."/>
            <person name="Liu W.-T."/>
            <person name="Yuji S."/>
        </authorList>
    </citation>
    <scope>NUCLEOTIDE SEQUENCE</scope>
    <source>
        <strain evidence="2">FB</strain>
    </source>
</reference>
<dbReference type="RefSeq" id="WP_161821279.1">
    <property type="nucleotide sequence ID" value="NZ_LSRS01000002.1"/>
</dbReference>
<comment type="caution">
    <text evidence="2">The sequence shown here is derived from an EMBL/GenBank/DDBJ whole genome shotgun (WGS) entry which is preliminary data.</text>
</comment>
<dbReference type="AlphaFoldDB" id="A0A9D2WRQ1"/>
<dbReference type="InterPro" id="IPR006675">
    <property type="entry name" value="HDIG_dom"/>
</dbReference>
<keyword evidence="3" id="KW-1185">Reference proteome</keyword>
<evidence type="ECO:0000259" key="1">
    <source>
        <dbReference type="SMART" id="SM00471"/>
    </source>
</evidence>
<evidence type="ECO:0000313" key="2">
    <source>
        <dbReference type="EMBL" id="KAF1086149.1"/>
    </source>
</evidence>
<sequence length="183" mass="20409">MTREEAYAVLKQHLKNKNLIKHSLAVEAVMRHLARHFNEDVEKWGLAGLLHDIDYDRTKDDPHRHSLEGAYLLAELGLPEDVVYAVRVHNEAHGLPRNSLMDKALYSTDPLTGLIVAGALIKPEKKLSAIDVDFLKKRFNEKSFARGANREIIASCSEIGLELGAFLGLGLEAMQDIADEMGL</sequence>
<name>A0A9D2WRQ1_9FIRM</name>
<feature type="domain" description="HD/PDEase" evidence="1">
    <location>
        <begin position="15"/>
        <end position="123"/>
    </location>
</feature>
<dbReference type="EMBL" id="LSRS01000002">
    <property type="protein sequence ID" value="KAF1086149.1"/>
    <property type="molecule type" value="Genomic_DNA"/>
</dbReference>
<dbReference type="InterPro" id="IPR003607">
    <property type="entry name" value="HD/PDEase_dom"/>
</dbReference>
<dbReference type="Gene3D" id="1.10.3210.10">
    <property type="entry name" value="Hypothetical protein af1432"/>
    <property type="match status" value="1"/>
</dbReference>